<gene>
    <name evidence="2" type="ORF">Taro_013907</name>
</gene>
<evidence type="ECO:0000313" key="3">
    <source>
        <dbReference type="Proteomes" id="UP000652761"/>
    </source>
</evidence>
<dbReference type="AlphaFoldDB" id="A0A843UD11"/>
<feature type="compositionally biased region" description="Basic residues" evidence="1">
    <location>
        <begin position="163"/>
        <end position="172"/>
    </location>
</feature>
<feature type="region of interest" description="Disordered" evidence="1">
    <location>
        <begin position="234"/>
        <end position="354"/>
    </location>
</feature>
<protein>
    <submittedName>
        <fullName evidence="2">Uncharacterized protein</fullName>
    </submittedName>
</protein>
<feature type="compositionally biased region" description="Low complexity" evidence="1">
    <location>
        <begin position="153"/>
        <end position="162"/>
    </location>
</feature>
<sequence>MFVSDVLVVWIDERMCFPPSVGISMAPKRRPREGVAEQATRQEVGDALPPQQTQPLPQDAHSGIVPPPPPPPQVAQGLDMTRFLEGMAQFVAQHRDAPVPQGGTGRTAAALEADTLRTRARSAEVQTQVVPSQPHQQQGSVQTTPRTATSYVSTSTGTTAKSGSRRKFRRDRRQVEQRQQSTLSVFCLLYARCVTVYPFLLCYLGVGATPSRRLACGCPPLVSQDVECDSILSDENASSQQGSKSSSEESPNSQGTNKGSGSQHVQERLSNPSPKTSGNEVVPSEESEEDNYGQLLVEEENVSSKHNEEEDNEDEINENGSEEQTPDVEQEEEESEHSDYDSDDEEALYTPSRAKRMSIGNKSLLHPRIINDHDEGISVAGSKVQKISRFHMYDLDHIVKIMKLNLGPQENTNAVMELEQAHLAREEHQGQDHDLPEENLLEESPPIPSPSFVPTYDVPEVDPPHISPPHIPYSEYAPSVHDIPSSSTPTASIPPTLITFLEEQFASVHQSLNLLNTKMDEQASNFDSRLEMSEQHLQANNMFCNVWVTSGCGISAVCLPADVATTERIATSEEASPQSDATLSRPGWPSR</sequence>
<feature type="compositionally biased region" description="Polar residues" evidence="1">
    <location>
        <begin position="573"/>
        <end position="582"/>
    </location>
</feature>
<dbReference type="EMBL" id="NMUH01000567">
    <property type="protein sequence ID" value="MQL81448.1"/>
    <property type="molecule type" value="Genomic_DNA"/>
</dbReference>
<keyword evidence="3" id="KW-1185">Reference proteome</keyword>
<feature type="compositionally biased region" description="Low complexity" evidence="1">
    <location>
        <begin position="48"/>
        <end position="58"/>
    </location>
</feature>
<feature type="compositionally biased region" description="Acidic residues" evidence="1">
    <location>
        <begin position="309"/>
        <end position="347"/>
    </location>
</feature>
<comment type="caution">
    <text evidence="2">The sequence shown here is derived from an EMBL/GenBank/DDBJ whole genome shotgun (WGS) entry which is preliminary data.</text>
</comment>
<evidence type="ECO:0000313" key="2">
    <source>
        <dbReference type="EMBL" id="MQL81448.1"/>
    </source>
</evidence>
<reference evidence="2" key="1">
    <citation type="submission" date="2017-07" db="EMBL/GenBank/DDBJ databases">
        <title>Taro Niue Genome Assembly and Annotation.</title>
        <authorList>
            <person name="Atibalentja N."/>
            <person name="Keating K."/>
            <person name="Fields C.J."/>
        </authorList>
    </citation>
    <scope>NUCLEOTIDE SEQUENCE</scope>
    <source>
        <strain evidence="2">Niue_2</strain>
        <tissue evidence="2">Leaf</tissue>
    </source>
</reference>
<organism evidence="2 3">
    <name type="scientific">Colocasia esculenta</name>
    <name type="common">Wild taro</name>
    <name type="synonym">Arum esculentum</name>
    <dbReference type="NCBI Taxonomy" id="4460"/>
    <lineage>
        <taxon>Eukaryota</taxon>
        <taxon>Viridiplantae</taxon>
        <taxon>Streptophyta</taxon>
        <taxon>Embryophyta</taxon>
        <taxon>Tracheophyta</taxon>
        <taxon>Spermatophyta</taxon>
        <taxon>Magnoliopsida</taxon>
        <taxon>Liliopsida</taxon>
        <taxon>Araceae</taxon>
        <taxon>Aroideae</taxon>
        <taxon>Colocasieae</taxon>
        <taxon>Colocasia</taxon>
    </lineage>
</organism>
<feature type="region of interest" description="Disordered" evidence="1">
    <location>
        <begin position="20"/>
        <end position="70"/>
    </location>
</feature>
<evidence type="ECO:0000256" key="1">
    <source>
        <dbReference type="SAM" id="MobiDB-lite"/>
    </source>
</evidence>
<feature type="region of interest" description="Disordered" evidence="1">
    <location>
        <begin position="119"/>
        <end position="175"/>
    </location>
</feature>
<feature type="compositionally biased region" description="Low complexity" evidence="1">
    <location>
        <begin position="238"/>
        <end position="255"/>
    </location>
</feature>
<dbReference type="Proteomes" id="UP000652761">
    <property type="component" value="Unassembled WGS sequence"/>
</dbReference>
<feature type="region of interest" description="Disordered" evidence="1">
    <location>
        <begin position="570"/>
        <end position="591"/>
    </location>
</feature>
<dbReference type="OrthoDB" id="1434223at2759"/>
<feature type="compositionally biased region" description="Acidic residues" evidence="1">
    <location>
        <begin position="283"/>
        <end position="301"/>
    </location>
</feature>
<feature type="compositionally biased region" description="Polar residues" evidence="1">
    <location>
        <begin position="256"/>
        <end position="279"/>
    </location>
</feature>
<name>A0A843UD11_COLES</name>
<proteinExistence type="predicted"/>
<accession>A0A843UD11</accession>
<feature type="compositionally biased region" description="Polar residues" evidence="1">
    <location>
        <begin position="124"/>
        <end position="152"/>
    </location>
</feature>